<dbReference type="SUPFAM" id="SSF100934">
    <property type="entry name" value="Heat shock protein 70kD (HSP70), C-terminal subdomain"/>
    <property type="match status" value="1"/>
</dbReference>
<dbReference type="PANTHER" id="PTHR19375">
    <property type="entry name" value="HEAT SHOCK PROTEIN 70KDA"/>
    <property type="match status" value="1"/>
</dbReference>
<dbReference type="FunFam" id="2.60.34.10:FF:000012">
    <property type="entry name" value="Heat shock 70 kDa protein"/>
    <property type="match status" value="1"/>
</dbReference>
<dbReference type="SUPFAM" id="SSF51905">
    <property type="entry name" value="FAD/NAD(P)-binding domain"/>
    <property type="match status" value="1"/>
</dbReference>
<proteinExistence type="inferred from homology"/>
<name>A0A819KEU2_9BILA</name>
<sequence length="995" mass="111478">MFSCDNPKAKISLDIAIMGAGIGGLSAALTCNRVGMSVTIYEGVSELKEIGAGIQLGPNMFRILRRWGIYDPVHLEGVTLKELSLRRYADDSELSRISLSNAEKVYGASMVTVHRADIQKVLREEVEAAGIHIELGSRVQDIDFKNTRIKIEHCSNWIKKDVIIAADGIKSISRKKILMMHGKKDRIRDTGDAAWRILIPAEQIYKSKDIDLVEMLDNQIAFRWIGPDGHIVTYPIRNNRFLNVVFIHPKKPSVHESWTNKSDKKEIVKFYKDWAPRIKKLLDYVPDGELIEWNLYDCDPLITWIEGNVALLGDAAHPMLPYIAQGAAQAVEDAAVLAISLAMIDNKNQINTALKVYELLRKERAEIIQTSAVHMRQTLHLYDGKQQEERDDLIRNKGKGDCNPDLWSDESFEAWCWATCKNKLRNEYNYVEIIENDQGNRITPSCVAFTRDGVRLIGDAAKNILTSNLEIIKEKNKPVVKVDIGYGIKLFTPEEISAMILGKMRDIAEGYLGMKVKNAVVTVPAYFSNAQRQATKDAGTIAGLNVIRIINEPTAAAIAYGLDKTQKWEGVRNILVFDLGGGTFDVSLLTIDNGVVEVLATNGDTHLGGGDFDERVIEHFIKIIKTKKGIDIRKNIHAVEKIRREVEKAKRILSYGQQTRVEIESLISNTEDFSEILTRAKFEELNIDLFRSTLKPVENVLADANLKISDIAEVILVEFFNGKEPSRGINPDEAVAYGAAIQGAILSGDECVDSDILIIDVNPFTLGIEIEGGVMSKIIPRNTRIPVTERKPFTTTVDNQTVVNIQIFEGEQSMTKDNHFLGNFDLTAIPSAPRGSAQIDVTFDIDVNGILSVTAEEKSTGSKKSIVINSKTNRLSSEQIDRMVRIAEIFSEEDKVVARQINAKHELESYTYSIRTQLRDTNSLFNELSSKQKTTITGAVENQIKWLDSNPTVKIEEFIKRKKQLETIVMQMLSRFEGHNSNNTLCQSRSSEGEL</sequence>
<dbReference type="InterPro" id="IPR029047">
    <property type="entry name" value="HSP70_peptide-bd_sf"/>
</dbReference>
<dbReference type="Gene3D" id="3.30.420.40">
    <property type="match status" value="3"/>
</dbReference>
<dbReference type="FunFam" id="3.90.640.10:FF:000153">
    <property type="entry name" value="Endoplasmic reticulum chaperone BiP"/>
    <property type="match status" value="1"/>
</dbReference>
<evidence type="ECO:0000259" key="7">
    <source>
        <dbReference type="Pfam" id="PF01494"/>
    </source>
</evidence>
<reference evidence="8" key="1">
    <citation type="submission" date="2021-02" db="EMBL/GenBank/DDBJ databases">
        <authorList>
            <person name="Nowell W R."/>
        </authorList>
    </citation>
    <scope>NUCLEOTIDE SEQUENCE</scope>
</reference>
<dbReference type="GO" id="GO:0140662">
    <property type="term" value="F:ATP-dependent protein folding chaperone"/>
    <property type="evidence" value="ECO:0007669"/>
    <property type="project" value="InterPro"/>
</dbReference>
<dbReference type="Gene3D" id="2.60.34.10">
    <property type="entry name" value="Substrate Binding Domain Of DNAk, Chain A, domain 1"/>
    <property type="match status" value="1"/>
</dbReference>
<dbReference type="SUPFAM" id="SSF53067">
    <property type="entry name" value="Actin-like ATPase domain"/>
    <property type="match status" value="2"/>
</dbReference>
<feature type="domain" description="FAD-binding" evidence="7">
    <location>
        <begin position="14"/>
        <end position="366"/>
    </location>
</feature>
<dbReference type="PROSITE" id="PS00329">
    <property type="entry name" value="HSP70_2"/>
    <property type="match status" value="1"/>
</dbReference>
<dbReference type="SUPFAM" id="SSF100920">
    <property type="entry name" value="Heat shock protein 70kD (HSP70), peptide-binding domain"/>
    <property type="match status" value="1"/>
</dbReference>
<evidence type="ECO:0000256" key="1">
    <source>
        <dbReference type="ARBA" id="ARBA00004319"/>
    </source>
</evidence>
<dbReference type="FunFam" id="3.50.50.60:FF:000115">
    <property type="entry name" value="Salicylate hydroxylase, putative"/>
    <property type="match status" value="1"/>
</dbReference>
<dbReference type="Pfam" id="PF01494">
    <property type="entry name" value="FAD_binding_3"/>
    <property type="match status" value="1"/>
</dbReference>
<evidence type="ECO:0000256" key="2">
    <source>
        <dbReference type="ARBA" id="ARBA00007381"/>
    </source>
</evidence>
<dbReference type="PRINTS" id="PR00301">
    <property type="entry name" value="HEATSHOCK70"/>
</dbReference>
<evidence type="ECO:0000256" key="3">
    <source>
        <dbReference type="ARBA" id="ARBA00022729"/>
    </source>
</evidence>
<accession>A0A819KEU2</accession>
<dbReference type="InterPro" id="IPR036188">
    <property type="entry name" value="FAD/NAD-bd_sf"/>
</dbReference>
<dbReference type="GO" id="GO:0005524">
    <property type="term" value="F:ATP binding"/>
    <property type="evidence" value="ECO:0007669"/>
    <property type="project" value="UniProtKB-KW"/>
</dbReference>
<dbReference type="EMBL" id="CAJOBB010002166">
    <property type="protein sequence ID" value="CAF3944323.1"/>
    <property type="molecule type" value="Genomic_DNA"/>
</dbReference>
<dbReference type="GO" id="GO:0005788">
    <property type="term" value="C:endoplasmic reticulum lumen"/>
    <property type="evidence" value="ECO:0007669"/>
    <property type="project" value="UniProtKB-SubCell"/>
</dbReference>
<dbReference type="GO" id="GO:0071949">
    <property type="term" value="F:FAD binding"/>
    <property type="evidence" value="ECO:0007669"/>
    <property type="project" value="InterPro"/>
</dbReference>
<dbReference type="InterPro" id="IPR018181">
    <property type="entry name" value="Heat_shock_70_CS"/>
</dbReference>
<keyword evidence="5" id="KW-0256">Endoplasmic reticulum</keyword>
<dbReference type="InterPro" id="IPR002938">
    <property type="entry name" value="FAD-bd"/>
</dbReference>
<dbReference type="SUPFAM" id="SSF54373">
    <property type="entry name" value="FAD-linked reductases, C-terminal domain"/>
    <property type="match status" value="1"/>
</dbReference>
<dbReference type="InterPro" id="IPR029048">
    <property type="entry name" value="HSP70_C_sf"/>
</dbReference>
<evidence type="ECO:0000313" key="8">
    <source>
        <dbReference type="EMBL" id="CAF3944323.1"/>
    </source>
</evidence>
<comment type="subcellular location">
    <subcellularLocation>
        <location evidence="1">Endoplasmic reticulum lumen</location>
    </subcellularLocation>
</comment>
<evidence type="ECO:0000313" key="9">
    <source>
        <dbReference type="Proteomes" id="UP000663868"/>
    </source>
</evidence>
<comment type="similarity">
    <text evidence="2">Belongs to the heat shock protein 70 family.</text>
</comment>
<dbReference type="FunFam" id="3.30.420.40:FF:000545">
    <property type="entry name" value="Endoplasmic reticulum chaperone BiP"/>
    <property type="match status" value="1"/>
</dbReference>
<dbReference type="Gene3D" id="3.50.50.60">
    <property type="entry name" value="FAD/NAD(P)-binding domain"/>
    <property type="match status" value="1"/>
</dbReference>
<dbReference type="Pfam" id="PF00012">
    <property type="entry name" value="HSP70"/>
    <property type="match status" value="2"/>
</dbReference>
<comment type="caution">
    <text evidence="8">The sequence shown here is derived from an EMBL/GenBank/DDBJ whole genome shotgun (WGS) entry which is preliminary data.</text>
</comment>
<dbReference type="Gene3D" id="1.20.1270.10">
    <property type="match status" value="1"/>
</dbReference>
<keyword evidence="3" id="KW-0732">Signal</keyword>
<dbReference type="InterPro" id="IPR043129">
    <property type="entry name" value="ATPase_NBD"/>
</dbReference>
<dbReference type="AlphaFoldDB" id="A0A819KEU2"/>
<dbReference type="Proteomes" id="UP000663868">
    <property type="component" value="Unassembled WGS sequence"/>
</dbReference>
<organism evidence="8 9">
    <name type="scientific">Adineta steineri</name>
    <dbReference type="NCBI Taxonomy" id="433720"/>
    <lineage>
        <taxon>Eukaryota</taxon>
        <taxon>Metazoa</taxon>
        <taxon>Spiralia</taxon>
        <taxon>Gnathifera</taxon>
        <taxon>Rotifera</taxon>
        <taxon>Eurotatoria</taxon>
        <taxon>Bdelloidea</taxon>
        <taxon>Adinetida</taxon>
        <taxon>Adinetidae</taxon>
        <taxon>Adineta</taxon>
    </lineage>
</organism>
<keyword evidence="4" id="KW-0547">Nucleotide-binding</keyword>
<evidence type="ECO:0000256" key="4">
    <source>
        <dbReference type="ARBA" id="ARBA00022741"/>
    </source>
</evidence>
<gene>
    <name evidence="8" type="ORF">KXQ929_LOCUS25228</name>
</gene>
<protein>
    <recommendedName>
        <fullName evidence="7">FAD-binding domain-containing protein</fullName>
    </recommendedName>
</protein>
<keyword evidence="6" id="KW-0067">ATP-binding</keyword>
<dbReference type="Gene3D" id="3.90.640.10">
    <property type="entry name" value="Actin, Chain A, domain 4"/>
    <property type="match status" value="1"/>
</dbReference>
<evidence type="ECO:0000256" key="5">
    <source>
        <dbReference type="ARBA" id="ARBA00022824"/>
    </source>
</evidence>
<dbReference type="InterPro" id="IPR013126">
    <property type="entry name" value="Hsp_70_fam"/>
</dbReference>
<evidence type="ECO:0000256" key="6">
    <source>
        <dbReference type="ARBA" id="ARBA00022840"/>
    </source>
</evidence>